<organism evidence="6 7">
    <name type="scientific">Rhodococcus wratislaviensis</name>
    <name type="common">Tsukamurella wratislaviensis</name>
    <dbReference type="NCBI Taxonomy" id="44752"/>
    <lineage>
        <taxon>Bacteria</taxon>
        <taxon>Bacillati</taxon>
        <taxon>Actinomycetota</taxon>
        <taxon>Actinomycetes</taxon>
        <taxon>Mycobacteriales</taxon>
        <taxon>Nocardiaceae</taxon>
        <taxon>Rhodococcus</taxon>
    </lineage>
</organism>
<keyword evidence="2" id="KW-0238">DNA-binding</keyword>
<dbReference type="InterPro" id="IPR008920">
    <property type="entry name" value="TF_FadR/GntR_C"/>
</dbReference>
<sequence>MLDLVDFRLVVEPGAAAMAARDATLEQRQKLLDTVKSEANDTVQHSLQFHRELGVATNNGFMRTILTALHAVLEWQTKPQILSDYDQAESGAAHLAIAKAVSAGHATKAERLMREHLEQFRQVLEREGRLDDPIVPRPDADSAIQMPSSAWY</sequence>
<name>A0A402CF55_RHOWR</name>
<dbReference type="PANTHER" id="PTHR43537:SF44">
    <property type="entry name" value="GNTR FAMILY REGULATORY PROTEIN"/>
    <property type="match status" value="1"/>
</dbReference>
<evidence type="ECO:0000256" key="1">
    <source>
        <dbReference type="ARBA" id="ARBA00023015"/>
    </source>
</evidence>
<evidence type="ECO:0000256" key="2">
    <source>
        <dbReference type="ARBA" id="ARBA00023125"/>
    </source>
</evidence>
<reference evidence="6 7" key="1">
    <citation type="submission" date="2018-11" db="EMBL/GenBank/DDBJ databases">
        <title>Microbial catabolism of amino acid.</title>
        <authorList>
            <person name="Hibi M."/>
            <person name="Ogawa J."/>
        </authorList>
    </citation>
    <scope>NUCLEOTIDE SEQUENCE [LARGE SCALE GENOMIC DNA]</scope>
    <source>
        <strain evidence="6 7">C31-06</strain>
    </source>
</reference>
<dbReference type="SMART" id="SM00895">
    <property type="entry name" value="FCD"/>
    <property type="match status" value="1"/>
</dbReference>
<dbReference type="PANTHER" id="PTHR43537">
    <property type="entry name" value="TRANSCRIPTIONAL REGULATOR, GNTR FAMILY"/>
    <property type="match status" value="1"/>
</dbReference>
<feature type="domain" description="GntR C-terminal" evidence="5">
    <location>
        <begin position="3"/>
        <end position="119"/>
    </location>
</feature>
<dbReference type="InterPro" id="IPR011711">
    <property type="entry name" value="GntR_C"/>
</dbReference>
<dbReference type="SUPFAM" id="SSF48008">
    <property type="entry name" value="GntR ligand-binding domain-like"/>
    <property type="match status" value="1"/>
</dbReference>
<dbReference type="EMBL" id="BHYM01000050">
    <property type="protein sequence ID" value="GCE42169.1"/>
    <property type="molecule type" value="Genomic_DNA"/>
</dbReference>
<dbReference type="Proteomes" id="UP000287519">
    <property type="component" value="Unassembled WGS sequence"/>
</dbReference>
<evidence type="ECO:0000256" key="3">
    <source>
        <dbReference type="ARBA" id="ARBA00023163"/>
    </source>
</evidence>
<protein>
    <recommendedName>
        <fullName evidence="5">GntR C-terminal domain-containing protein</fullName>
    </recommendedName>
</protein>
<dbReference type="AlphaFoldDB" id="A0A402CF55"/>
<dbReference type="Gene3D" id="1.20.120.530">
    <property type="entry name" value="GntR ligand-binding domain-like"/>
    <property type="match status" value="1"/>
</dbReference>
<dbReference type="GO" id="GO:0003677">
    <property type="term" value="F:DNA binding"/>
    <property type="evidence" value="ECO:0007669"/>
    <property type="project" value="UniProtKB-KW"/>
</dbReference>
<proteinExistence type="predicted"/>
<feature type="region of interest" description="Disordered" evidence="4">
    <location>
        <begin position="131"/>
        <end position="152"/>
    </location>
</feature>
<accession>A0A402CF55</accession>
<dbReference type="Pfam" id="PF07729">
    <property type="entry name" value="FCD"/>
    <property type="match status" value="1"/>
</dbReference>
<keyword evidence="7" id="KW-1185">Reference proteome</keyword>
<evidence type="ECO:0000256" key="4">
    <source>
        <dbReference type="SAM" id="MobiDB-lite"/>
    </source>
</evidence>
<keyword evidence="1" id="KW-0805">Transcription regulation</keyword>
<keyword evidence="3" id="KW-0804">Transcription</keyword>
<evidence type="ECO:0000313" key="7">
    <source>
        <dbReference type="Proteomes" id="UP000287519"/>
    </source>
</evidence>
<evidence type="ECO:0000313" key="6">
    <source>
        <dbReference type="EMBL" id="GCE42169.1"/>
    </source>
</evidence>
<feature type="compositionally biased region" description="Basic and acidic residues" evidence="4">
    <location>
        <begin position="131"/>
        <end position="140"/>
    </location>
</feature>
<comment type="caution">
    <text evidence="6">The sequence shown here is derived from an EMBL/GenBank/DDBJ whole genome shotgun (WGS) entry which is preliminary data.</text>
</comment>
<evidence type="ECO:0000259" key="5">
    <source>
        <dbReference type="SMART" id="SM00895"/>
    </source>
</evidence>
<gene>
    <name evidence="6" type="ORF">Rhow_006108</name>
</gene>